<dbReference type="PROSITE" id="PS51257">
    <property type="entry name" value="PROKAR_LIPOPROTEIN"/>
    <property type="match status" value="1"/>
</dbReference>
<dbReference type="AlphaFoldDB" id="A0A4Y8TYT2"/>
<organism evidence="3 4">
    <name type="scientific">Glutamicibacter arilaitensis</name>
    <dbReference type="NCBI Taxonomy" id="256701"/>
    <lineage>
        <taxon>Bacteria</taxon>
        <taxon>Bacillati</taxon>
        <taxon>Actinomycetota</taxon>
        <taxon>Actinomycetes</taxon>
        <taxon>Micrococcales</taxon>
        <taxon>Micrococcaceae</taxon>
        <taxon>Glutamicibacter</taxon>
    </lineage>
</organism>
<evidence type="ECO:0000313" key="3">
    <source>
        <dbReference type="EMBL" id="TFH57365.1"/>
    </source>
</evidence>
<protein>
    <recommendedName>
        <fullName evidence="5">Lipoprotein</fullName>
    </recommendedName>
</protein>
<keyword evidence="2" id="KW-0732">Signal</keyword>
<feature type="signal peptide" evidence="2">
    <location>
        <begin position="1"/>
        <end position="21"/>
    </location>
</feature>
<reference evidence="3 4" key="1">
    <citation type="submission" date="2019-03" db="EMBL/GenBank/DDBJ databases">
        <title>Glutamicibacter sp. LJH19 genome.</title>
        <authorList>
            <person name="Sinai Borker S."/>
            <person name="Kumar R."/>
        </authorList>
    </citation>
    <scope>NUCLEOTIDE SEQUENCE [LARGE SCALE GENOMIC DNA]</scope>
    <source>
        <strain evidence="3 4">LJH19</strain>
    </source>
</reference>
<accession>A0A4Y8TYT2</accession>
<sequence>MNFQFRTSRTPMVLASSAAIAALMLTGCGQEPAPGTQTSTSAEASESAQQSDNSNGGTVDQDALLQINDQLSETLGDEYVQGWVKGGQLHVSTTNEKQLDAIEAAGAVGHLVQFSNEELRSAIQEIMKWQGKQENPVRSAIHAYTLNPETGGITLSVDKSQLEEVQKLIEADQPVGDIPVDYKPSGGIMTPAATQ</sequence>
<name>A0A4Y8TYT2_9MICC</name>
<evidence type="ECO:0000256" key="1">
    <source>
        <dbReference type="SAM" id="MobiDB-lite"/>
    </source>
</evidence>
<comment type="caution">
    <text evidence="3">The sequence shown here is derived from an EMBL/GenBank/DDBJ whole genome shotgun (WGS) entry which is preliminary data.</text>
</comment>
<evidence type="ECO:0000313" key="4">
    <source>
        <dbReference type="Proteomes" id="UP000297638"/>
    </source>
</evidence>
<evidence type="ECO:0008006" key="5">
    <source>
        <dbReference type="Google" id="ProtNLM"/>
    </source>
</evidence>
<dbReference type="EMBL" id="SPDS01000001">
    <property type="protein sequence ID" value="TFH57365.1"/>
    <property type="molecule type" value="Genomic_DNA"/>
</dbReference>
<evidence type="ECO:0000256" key="2">
    <source>
        <dbReference type="SAM" id="SignalP"/>
    </source>
</evidence>
<gene>
    <name evidence="3" type="ORF">EXY26_10360</name>
</gene>
<dbReference type="Proteomes" id="UP000297638">
    <property type="component" value="Unassembled WGS sequence"/>
</dbReference>
<feature type="chain" id="PRO_5038403817" description="Lipoprotein" evidence="2">
    <location>
        <begin position="22"/>
        <end position="195"/>
    </location>
</feature>
<feature type="compositionally biased region" description="Low complexity" evidence="1">
    <location>
        <begin position="36"/>
        <end position="51"/>
    </location>
</feature>
<dbReference type="RefSeq" id="WP_134780293.1">
    <property type="nucleotide sequence ID" value="NZ_JBQDVS010000084.1"/>
</dbReference>
<feature type="region of interest" description="Disordered" evidence="1">
    <location>
        <begin position="31"/>
        <end position="60"/>
    </location>
</feature>
<proteinExistence type="predicted"/>